<dbReference type="Proteomes" id="UP001233999">
    <property type="component" value="Unassembled WGS sequence"/>
</dbReference>
<evidence type="ECO:0000313" key="2">
    <source>
        <dbReference type="Proteomes" id="UP001233999"/>
    </source>
</evidence>
<protein>
    <submittedName>
        <fullName evidence="1">Uncharacterized protein</fullName>
    </submittedName>
</protein>
<organism evidence="1 2">
    <name type="scientific">Diploptera punctata</name>
    <name type="common">Pacific beetle cockroach</name>
    <dbReference type="NCBI Taxonomy" id="6984"/>
    <lineage>
        <taxon>Eukaryota</taxon>
        <taxon>Metazoa</taxon>
        <taxon>Ecdysozoa</taxon>
        <taxon>Arthropoda</taxon>
        <taxon>Hexapoda</taxon>
        <taxon>Insecta</taxon>
        <taxon>Pterygota</taxon>
        <taxon>Neoptera</taxon>
        <taxon>Polyneoptera</taxon>
        <taxon>Dictyoptera</taxon>
        <taxon>Blattodea</taxon>
        <taxon>Blaberoidea</taxon>
        <taxon>Blaberidae</taxon>
        <taxon>Diplopterinae</taxon>
        <taxon>Diploptera</taxon>
    </lineage>
</organism>
<evidence type="ECO:0000313" key="1">
    <source>
        <dbReference type="EMBL" id="KAJ9576928.1"/>
    </source>
</evidence>
<name>A0AAD8E4G8_DIPPU</name>
<keyword evidence="2" id="KW-1185">Reference proteome</keyword>
<feature type="non-terminal residue" evidence="1">
    <location>
        <position position="1"/>
    </location>
</feature>
<dbReference type="EMBL" id="JASPKZ010009385">
    <property type="protein sequence ID" value="KAJ9576928.1"/>
    <property type="molecule type" value="Genomic_DNA"/>
</dbReference>
<proteinExistence type="predicted"/>
<sequence length="95" mass="10592">LHPLKTNLTAPLQPTHLVELRIHSLRYKIRPLPCKNEIIQVHAVHTELNSPQLRILTSSKTHDGCPHSGASRPAPGRIWVFTSATDLTTHTPTLL</sequence>
<accession>A0AAD8E4G8</accession>
<comment type="caution">
    <text evidence="1">The sequence shown here is derived from an EMBL/GenBank/DDBJ whole genome shotgun (WGS) entry which is preliminary data.</text>
</comment>
<feature type="non-terminal residue" evidence="1">
    <location>
        <position position="95"/>
    </location>
</feature>
<reference evidence="1" key="1">
    <citation type="journal article" date="2023" name="IScience">
        <title>Live-bearing cockroach genome reveals convergent evolutionary mechanisms linked to viviparity in insects and beyond.</title>
        <authorList>
            <person name="Fouks B."/>
            <person name="Harrison M.C."/>
            <person name="Mikhailova A.A."/>
            <person name="Marchal E."/>
            <person name="English S."/>
            <person name="Carruthers M."/>
            <person name="Jennings E.C."/>
            <person name="Chiamaka E.L."/>
            <person name="Frigard R.A."/>
            <person name="Pippel M."/>
            <person name="Attardo G.M."/>
            <person name="Benoit J.B."/>
            <person name="Bornberg-Bauer E."/>
            <person name="Tobe S.S."/>
        </authorList>
    </citation>
    <scope>NUCLEOTIDE SEQUENCE</scope>
    <source>
        <strain evidence="1">Stay&amp;Tobe</strain>
    </source>
</reference>
<dbReference type="AlphaFoldDB" id="A0AAD8E4G8"/>
<reference evidence="1" key="2">
    <citation type="submission" date="2023-05" db="EMBL/GenBank/DDBJ databases">
        <authorList>
            <person name="Fouks B."/>
        </authorList>
    </citation>
    <scope>NUCLEOTIDE SEQUENCE</scope>
    <source>
        <strain evidence="1">Stay&amp;Tobe</strain>
        <tissue evidence="1">Testes</tissue>
    </source>
</reference>
<gene>
    <name evidence="1" type="ORF">L9F63_006494</name>
</gene>